<evidence type="ECO:0000256" key="4">
    <source>
        <dbReference type="ARBA" id="ARBA00011738"/>
    </source>
</evidence>
<organism evidence="14 15">
    <name type="scientific">Microbacterium resistens</name>
    <dbReference type="NCBI Taxonomy" id="156977"/>
    <lineage>
        <taxon>Bacteria</taxon>
        <taxon>Bacillati</taxon>
        <taxon>Actinomycetota</taxon>
        <taxon>Actinomycetes</taxon>
        <taxon>Micrococcales</taxon>
        <taxon>Microbacteriaceae</taxon>
        <taxon>Microbacterium</taxon>
    </lineage>
</organism>
<dbReference type="RefSeq" id="WP_231819135.1">
    <property type="nucleotide sequence ID" value="NZ_CP082781.1"/>
</dbReference>
<dbReference type="PANTHER" id="PTHR31528">
    <property type="entry name" value="4-AMINO-5-HYDROXYMETHYL-2-METHYLPYRIMIDINE PHOSPHATE SYNTHASE THI11-RELATED"/>
    <property type="match status" value="1"/>
</dbReference>
<keyword evidence="9" id="KW-0408">Iron</keyword>
<reference evidence="14 15" key="1">
    <citation type="submission" date="2023-01" db="EMBL/GenBank/DDBJ databases">
        <title>Characterization of estradiol degrading bacteria Microbacterium sp. MZT7 and reveal degrading genes through genome analysis.</title>
        <authorList>
            <person name="Hao P."/>
            <person name="Gao Y."/>
        </authorList>
    </citation>
    <scope>NUCLEOTIDE SEQUENCE [LARGE SCALE GENOMIC DNA]</scope>
    <source>
        <strain evidence="14 15">MZT7</strain>
    </source>
</reference>
<gene>
    <name evidence="14" type="ORF">K8F61_10950</name>
</gene>
<keyword evidence="8" id="KW-0784">Thiamine biosynthesis</keyword>
<name>A0ABY3RMX4_9MICO</name>
<dbReference type="EMBL" id="CP082781">
    <property type="protein sequence ID" value="UGS25209.1"/>
    <property type="molecule type" value="Genomic_DNA"/>
</dbReference>
<comment type="pathway">
    <text evidence="2">Cofactor biosynthesis; thiamine diphosphate biosynthesis.</text>
</comment>
<feature type="domain" description="SsuA/THI5-like" evidence="13">
    <location>
        <begin position="61"/>
        <end position="268"/>
    </location>
</feature>
<dbReference type="InterPro" id="IPR015168">
    <property type="entry name" value="SsuA/THI5"/>
</dbReference>
<evidence type="ECO:0000256" key="3">
    <source>
        <dbReference type="ARBA" id="ARBA00009406"/>
    </source>
</evidence>
<keyword evidence="12" id="KW-0732">Signal</keyword>
<comment type="catalytic activity">
    <reaction evidence="11">
        <text>N(6)-(pyridoxal phosphate)-L-lysyl-[4-amino-5-hydroxymethyl-2-methylpyrimidine phosphate synthase] + L-histidyl-[4-amino-5-hydroxymethyl-2-methylpyrimidine phosphate synthase] + 2 Fe(3+) + 4 H2O = L-lysyl-[4-amino-5-hydroxymethyl-2-methylpyrimidine phosphate synthase] + (2S)-2-amino-5-hydroxy-4-oxopentanoyl-[4-amino-5-hydroxymethyl-2-methylpyrimidine phosphate synthase] + 4-amino-2-methyl-5-(phosphooxymethyl)pyrimidine + 3-oxopropanoate + 2 Fe(2+) + 2 H(+)</text>
        <dbReference type="Rhea" id="RHEA:65756"/>
        <dbReference type="Rhea" id="RHEA-COMP:16892"/>
        <dbReference type="Rhea" id="RHEA-COMP:16893"/>
        <dbReference type="Rhea" id="RHEA-COMP:16894"/>
        <dbReference type="Rhea" id="RHEA-COMP:16895"/>
        <dbReference type="ChEBI" id="CHEBI:15377"/>
        <dbReference type="ChEBI" id="CHEBI:15378"/>
        <dbReference type="ChEBI" id="CHEBI:29033"/>
        <dbReference type="ChEBI" id="CHEBI:29034"/>
        <dbReference type="ChEBI" id="CHEBI:29969"/>
        <dbReference type="ChEBI" id="CHEBI:29979"/>
        <dbReference type="ChEBI" id="CHEBI:33190"/>
        <dbReference type="ChEBI" id="CHEBI:58354"/>
        <dbReference type="ChEBI" id="CHEBI:143915"/>
        <dbReference type="ChEBI" id="CHEBI:157692"/>
    </reaction>
    <physiologicalReaction direction="left-to-right" evidence="11">
        <dbReference type="Rhea" id="RHEA:65757"/>
    </physiologicalReaction>
</comment>
<dbReference type="Proteomes" id="UP001199642">
    <property type="component" value="Chromosome"/>
</dbReference>
<dbReference type="InterPro" id="IPR027939">
    <property type="entry name" value="NMT1/THI5"/>
</dbReference>
<proteinExistence type="inferred from homology"/>
<protein>
    <recommendedName>
        <fullName evidence="10">Thiamine pyrimidine synthase</fullName>
    </recommendedName>
</protein>
<keyword evidence="15" id="KW-1185">Reference proteome</keyword>
<feature type="signal peptide" evidence="12">
    <location>
        <begin position="1"/>
        <end position="29"/>
    </location>
</feature>
<comment type="function">
    <text evidence="1">Responsible for the formation of the pyrimidine heterocycle in the thiamine biosynthesis pathway. Catalyzes the formation of hydroxymethylpyrimidine phosphate (HMP-P) from histidine and pyridoxal phosphate (PLP). The protein uses PLP and the active site histidine to form HMP-P, generating an inactive enzyme. The enzyme can only undergo a single turnover, which suggests it is a suicide enzyme.</text>
</comment>
<feature type="chain" id="PRO_5045974822" description="Thiamine pyrimidine synthase" evidence="12">
    <location>
        <begin position="30"/>
        <end position="337"/>
    </location>
</feature>
<evidence type="ECO:0000259" key="13">
    <source>
        <dbReference type="Pfam" id="PF09084"/>
    </source>
</evidence>
<accession>A0ABY3RMX4</accession>
<keyword evidence="7" id="KW-0663">Pyridoxal phosphate</keyword>
<evidence type="ECO:0000313" key="14">
    <source>
        <dbReference type="EMBL" id="UGS25209.1"/>
    </source>
</evidence>
<keyword evidence="5" id="KW-0808">Transferase</keyword>
<comment type="similarity">
    <text evidence="3">Belongs to the NMT1/THI5 family.</text>
</comment>
<evidence type="ECO:0000256" key="9">
    <source>
        <dbReference type="ARBA" id="ARBA00023004"/>
    </source>
</evidence>
<dbReference type="SUPFAM" id="SSF53850">
    <property type="entry name" value="Periplasmic binding protein-like II"/>
    <property type="match status" value="1"/>
</dbReference>
<evidence type="ECO:0000256" key="1">
    <source>
        <dbReference type="ARBA" id="ARBA00003469"/>
    </source>
</evidence>
<keyword evidence="6" id="KW-0479">Metal-binding</keyword>
<dbReference type="PROSITE" id="PS51257">
    <property type="entry name" value="PROKAR_LIPOPROTEIN"/>
    <property type="match status" value="1"/>
</dbReference>
<evidence type="ECO:0000256" key="7">
    <source>
        <dbReference type="ARBA" id="ARBA00022898"/>
    </source>
</evidence>
<dbReference type="PANTHER" id="PTHR31528:SF1">
    <property type="entry name" value="4-AMINO-5-HYDROXYMETHYL-2-METHYLPYRIMIDINE PHOSPHATE SYNTHASE THI11-RELATED"/>
    <property type="match status" value="1"/>
</dbReference>
<evidence type="ECO:0000256" key="6">
    <source>
        <dbReference type="ARBA" id="ARBA00022723"/>
    </source>
</evidence>
<evidence type="ECO:0000256" key="12">
    <source>
        <dbReference type="SAM" id="SignalP"/>
    </source>
</evidence>
<evidence type="ECO:0000256" key="11">
    <source>
        <dbReference type="ARBA" id="ARBA00048179"/>
    </source>
</evidence>
<sequence length="337" mass="34812">MRKPFRSALVAGLAVLALTVAGCSSQAPAAADGTAGTDAPEGLTPVTYLTSFNTFGRDAYAYVALEKGFFEDAGFEVEIQPGSGTVDVLKLVASGKADFGVGDFQAAALTIANEQIPARIVSAIQDKSLAAIATAEGYGISEPKDLEGKKIADQPGSVNEVLFPVYAEAAGIDASTVTFVPAQPSALPQLLASKQVDAIGQFVVADGLIRGATGEAGVFLPFSDYLEDLYGNALFASEKRVADDPESITRFNEALHRGLAYAIENPEETGEILAKYQPTQKPDVAAGEVEAMTPYVGDPTGNGLLDPARVDAILALLVEGGAITSEPDASAIVAPVE</sequence>
<evidence type="ECO:0000256" key="2">
    <source>
        <dbReference type="ARBA" id="ARBA00004948"/>
    </source>
</evidence>
<evidence type="ECO:0000313" key="15">
    <source>
        <dbReference type="Proteomes" id="UP001199642"/>
    </source>
</evidence>
<comment type="subunit">
    <text evidence="4">Homodimer.</text>
</comment>
<evidence type="ECO:0000256" key="5">
    <source>
        <dbReference type="ARBA" id="ARBA00022679"/>
    </source>
</evidence>
<evidence type="ECO:0000256" key="10">
    <source>
        <dbReference type="ARBA" id="ARBA00033171"/>
    </source>
</evidence>
<dbReference type="Pfam" id="PF09084">
    <property type="entry name" value="NMT1"/>
    <property type="match status" value="1"/>
</dbReference>
<dbReference type="Gene3D" id="3.40.190.10">
    <property type="entry name" value="Periplasmic binding protein-like II"/>
    <property type="match status" value="2"/>
</dbReference>
<evidence type="ECO:0000256" key="8">
    <source>
        <dbReference type="ARBA" id="ARBA00022977"/>
    </source>
</evidence>